<dbReference type="Pfam" id="PF14443">
    <property type="entry name" value="DBC1"/>
    <property type="match status" value="1"/>
</dbReference>
<feature type="region of interest" description="Disordered" evidence="6">
    <location>
        <begin position="736"/>
        <end position="794"/>
    </location>
</feature>
<sequence length="1432" mass="159522">MSQFGAKNPAAWARPPGGQQLNAGLFQSPLIGGQAAFGGVPQMAGMPAGMINAAAFSQQAAASIGMNLSMLQSPQQAAIRMQTQQQNIFILNNLIHFKNVLFGQCTNNFQQPQQKNRTFSGVVTKMHDSYGFIDDDVFFQVSVVRGTLPRTGDRVMVEASYNPTMPFKWNAFRVQLISSPDKPSAPQMMQQSHQQQQAAHLHAHSLEMQQRSRQMQQQQQQQPSLMGSMPPSQRGNAAPPMGAAGGGAGMGTGGGGASPWSNKSMQGSHQSPLSRPSEPHMRESRPVQRSRSPPPQMARRGGPMPGPDSIQSGRRMSPPMRRSSPPRNLIRRSTPKRCIVQCEKFRSPPPSRNEFSRNSASMMRSPPPSKRNSSPPPRRHDSLKRERSSPSGSMKKESVIRDSLSPPRRRARIIPRYHCHIPKLPIAMANVTTNQSIIQLRRRYASLYIPSDFIEASIEWTATTPLDNPIAISTTPTIFHVLHKDVDQPKGANSEPIILSPPDADSRFSAKVILLAHGGLSTIQQKAYGLMADGSTDDGADPTPLSRCLSFLVGTRGKGEMTALGGAWSKSLDGDEPESDPQVLVRTAIRTVRALTGVDLSKCTKCLGEIWDGSVARSREICAAAFRCSDTSRTTVAVRYARLICSTGEGRYCCVYKSQTYYISCNIRYKMAQLRYHRADKERVDTSVLFLPDTSTLMPDDASYREQLAVLKNQLATKIASIEAMKLDVSTASSSAVSSSNQADDSVDVSTSEGGATSNGAATNGSGDQQQPQQQQQQQGDTGSAGEASETTKQQVRQLNTLVEVAAEEDEDDEDDLTPTHWSKLDIKTMKVAELRQELMARDLETKGIKSVLFGRLQAALNEEKAKEEGKVEEEKEKEIAKEKEQEKEKDKEKVSRQRYSAIVDFACNMPFNELYIVIQVEEEKPITKEEPKEGKELTEEEKKALEKLEKEKKEKKLSLERHYAMPKETGILVHPSRLAKGGKFDCKVVSLHNLLDYRIDDCKEHTFELAIMVECITEMLDRSHAFGVYKSISCALDKDAEKKRRNEAKIVEFLFGLMKLCAAEVDDKSNDKSEEQKKKDEEKREEERKKALGEPRKAIVVNRSAFSAFCYFDRNLCGYLIEKDVEEILLSIGLNVSRAHVQKLLKKLSSHEKINYRHLTDSWLTKDGTVQYKPGVLDDAPDLDALCKGTLVSPSQHKDMMKVNGTPDVSDSGTVLFNGSLMNVVQMIHNTDNMQAERNNALQKVDMLEAQLKESAKNSQLLEKKKKRLEDDVDKYRKRLHDAEKCLKNSVDDTVQMKSTIQEYRKIGERMIGLAEKIMPSTKEDDREERESSKRDKKEDKDEKKSSKKEKTKESESLSKATTGSSSVVEEKKELQLVDEIVDQEQMDTDAIVLSEEVGDDETAKEATKDDSKETNADVSSRADEPKQTTE</sequence>
<feature type="compositionally biased region" description="Low complexity" evidence="6">
    <location>
        <begin position="184"/>
        <end position="242"/>
    </location>
</feature>
<name>A0A0M3JXX9_ANISI</name>
<keyword evidence="4 5" id="KW-0175">Coiled coil</keyword>
<dbReference type="Pfam" id="PF14444">
    <property type="entry name" value="S1-like"/>
    <property type="match status" value="1"/>
</dbReference>
<dbReference type="Pfam" id="PF19256">
    <property type="entry name" value="LAIKA"/>
    <property type="match status" value="1"/>
</dbReference>
<feature type="compositionally biased region" description="Basic and acidic residues" evidence="6">
    <location>
        <begin position="277"/>
        <end position="286"/>
    </location>
</feature>
<dbReference type="SMART" id="SM00513">
    <property type="entry name" value="SAP"/>
    <property type="match status" value="1"/>
</dbReference>
<dbReference type="GO" id="GO:0005634">
    <property type="term" value="C:nucleus"/>
    <property type="evidence" value="ECO:0007669"/>
    <property type="project" value="TreeGrafter"/>
</dbReference>
<dbReference type="EMBL" id="UYRR01031233">
    <property type="protein sequence ID" value="VDK47955.1"/>
    <property type="molecule type" value="Genomic_DNA"/>
</dbReference>
<feature type="region of interest" description="Disordered" evidence="6">
    <location>
        <begin position="863"/>
        <end position="894"/>
    </location>
</feature>
<feature type="compositionally biased region" description="Low complexity" evidence="6">
    <location>
        <begin position="314"/>
        <end position="327"/>
    </location>
</feature>
<feature type="compositionally biased region" description="Basic and acidic residues" evidence="6">
    <location>
        <begin position="1323"/>
        <end position="1358"/>
    </location>
</feature>
<dbReference type="Pfam" id="PF02037">
    <property type="entry name" value="SAP"/>
    <property type="match status" value="1"/>
</dbReference>
<evidence type="ECO:0000256" key="5">
    <source>
        <dbReference type="SAM" id="Coils"/>
    </source>
</evidence>
<evidence type="ECO:0000256" key="4">
    <source>
        <dbReference type="ARBA" id="ARBA00023054"/>
    </source>
</evidence>
<protein>
    <submittedName>
        <fullName evidence="10">Cell cycle and apoptosis regulator protein 2 (inferred by orthology to a human protein)</fullName>
    </submittedName>
</protein>
<accession>A0A0M3JXX9</accession>
<keyword evidence="3" id="KW-0597">Phosphoprotein</keyword>
<evidence type="ECO:0000313" key="10">
    <source>
        <dbReference type="WBParaSite" id="ASIM_0001322701-mRNA-1"/>
    </source>
</evidence>
<evidence type="ECO:0000256" key="2">
    <source>
        <dbReference type="ARBA" id="ARBA00022490"/>
    </source>
</evidence>
<feature type="region of interest" description="Disordered" evidence="6">
    <location>
        <begin position="179"/>
        <end position="411"/>
    </location>
</feature>
<dbReference type="SMART" id="SM01122">
    <property type="entry name" value="DBC1"/>
    <property type="match status" value="1"/>
</dbReference>
<reference evidence="10" key="1">
    <citation type="submission" date="2016-04" db="UniProtKB">
        <authorList>
            <consortium name="WormBaseParasite"/>
        </authorList>
    </citation>
    <scope>IDENTIFICATION</scope>
</reference>
<gene>
    <name evidence="8" type="ORF">ASIM_LOCUS12693</name>
</gene>
<feature type="region of interest" description="Disordered" evidence="6">
    <location>
        <begin position="1072"/>
        <end position="1092"/>
    </location>
</feature>
<feature type="compositionally biased region" description="Low complexity" evidence="6">
    <location>
        <begin position="736"/>
        <end position="779"/>
    </location>
</feature>
<feature type="compositionally biased region" description="Gly residues" evidence="6">
    <location>
        <begin position="243"/>
        <end position="257"/>
    </location>
</feature>
<keyword evidence="2" id="KW-0963">Cytoplasm</keyword>
<reference evidence="8 9" key="2">
    <citation type="submission" date="2018-11" db="EMBL/GenBank/DDBJ databases">
        <authorList>
            <consortium name="Pathogen Informatics"/>
        </authorList>
    </citation>
    <scope>NUCLEOTIDE SEQUENCE [LARGE SCALE GENOMIC DNA]</scope>
</reference>
<dbReference type="InterPro" id="IPR045353">
    <property type="entry name" value="LAIKA"/>
</dbReference>
<feature type="compositionally biased region" description="Polar residues" evidence="6">
    <location>
        <begin position="259"/>
        <end position="274"/>
    </location>
</feature>
<organism evidence="10">
    <name type="scientific">Anisakis simplex</name>
    <name type="common">Herring worm</name>
    <dbReference type="NCBI Taxonomy" id="6269"/>
    <lineage>
        <taxon>Eukaryota</taxon>
        <taxon>Metazoa</taxon>
        <taxon>Ecdysozoa</taxon>
        <taxon>Nematoda</taxon>
        <taxon>Chromadorea</taxon>
        <taxon>Rhabditida</taxon>
        <taxon>Spirurina</taxon>
        <taxon>Ascaridomorpha</taxon>
        <taxon>Ascaridoidea</taxon>
        <taxon>Anisakidae</taxon>
        <taxon>Anisakis</taxon>
        <taxon>Anisakis simplex complex</taxon>
    </lineage>
</organism>
<dbReference type="PANTHER" id="PTHR14304:SF11">
    <property type="entry name" value="SAP DOMAIN-CONTAINING PROTEIN"/>
    <property type="match status" value="1"/>
</dbReference>
<dbReference type="OrthoDB" id="21006at2759"/>
<feature type="domain" description="SAP" evidence="7">
    <location>
        <begin position="827"/>
        <end position="861"/>
    </location>
</feature>
<dbReference type="Proteomes" id="UP000267096">
    <property type="component" value="Unassembled WGS sequence"/>
</dbReference>
<dbReference type="PANTHER" id="PTHR14304">
    <property type="entry name" value="CELL DIVISION CYCLE AND APOPTOSIS REGULATOR PROTEIN"/>
    <property type="match status" value="1"/>
</dbReference>
<feature type="compositionally biased region" description="Basic and acidic residues" evidence="6">
    <location>
        <begin position="378"/>
        <end position="400"/>
    </location>
</feature>
<comment type="subcellular location">
    <subcellularLocation>
        <location evidence="1">Cytoplasm</location>
    </subcellularLocation>
</comment>
<dbReference type="InterPro" id="IPR025954">
    <property type="entry name" value="DBC1/CARP1_inactive_NUDIX"/>
</dbReference>
<dbReference type="PROSITE" id="PS50800">
    <property type="entry name" value="SAP"/>
    <property type="match status" value="1"/>
</dbReference>
<feature type="compositionally biased region" description="Polar residues" evidence="6">
    <location>
        <begin position="1359"/>
        <end position="1369"/>
    </location>
</feature>
<dbReference type="InterPro" id="IPR003034">
    <property type="entry name" value="SAP_dom"/>
</dbReference>
<evidence type="ECO:0000313" key="9">
    <source>
        <dbReference type="Proteomes" id="UP000267096"/>
    </source>
</evidence>
<dbReference type="InterPro" id="IPR025224">
    <property type="entry name" value="CCAR1/CCAR2"/>
</dbReference>
<evidence type="ECO:0000256" key="3">
    <source>
        <dbReference type="ARBA" id="ARBA00022553"/>
    </source>
</evidence>
<evidence type="ECO:0000259" key="7">
    <source>
        <dbReference type="PROSITE" id="PS50800"/>
    </source>
</evidence>
<evidence type="ECO:0000256" key="6">
    <source>
        <dbReference type="SAM" id="MobiDB-lite"/>
    </source>
</evidence>
<evidence type="ECO:0000256" key="1">
    <source>
        <dbReference type="ARBA" id="ARBA00004496"/>
    </source>
</evidence>
<dbReference type="Gene3D" id="1.10.720.30">
    <property type="entry name" value="SAP domain"/>
    <property type="match status" value="1"/>
</dbReference>
<feature type="coiled-coil region" evidence="5">
    <location>
        <begin position="1232"/>
        <end position="1287"/>
    </location>
</feature>
<dbReference type="WBParaSite" id="ASIM_0001322701-mRNA-1">
    <property type="protein sequence ID" value="ASIM_0001322701-mRNA-1"/>
    <property type="gene ID" value="ASIM_0001322701"/>
</dbReference>
<dbReference type="InterPro" id="IPR036361">
    <property type="entry name" value="SAP_dom_sf"/>
</dbReference>
<evidence type="ECO:0000313" key="8">
    <source>
        <dbReference type="EMBL" id="VDK47955.1"/>
    </source>
</evidence>
<feature type="compositionally biased region" description="Basic and acidic residues" evidence="6">
    <location>
        <begin position="1403"/>
        <end position="1432"/>
    </location>
</feature>
<feature type="coiled-coil region" evidence="5">
    <location>
        <begin position="935"/>
        <end position="966"/>
    </location>
</feature>
<dbReference type="InterPro" id="IPR025223">
    <property type="entry name" value="S1-like_RNA-bd_dom"/>
</dbReference>
<dbReference type="GO" id="GO:0006355">
    <property type="term" value="P:regulation of DNA-templated transcription"/>
    <property type="evidence" value="ECO:0007669"/>
    <property type="project" value="InterPro"/>
</dbReference>
<dbReference type="SUPFAM" id="SSF68906">
    <property type="entry name" value="SAP domain"/>
    <property type="match status" value="1"/>
</dbReference>
<keyword evidence="9" id="KW-1185">Reference proteome</keyword>
<proteinExistence type="predicted"/>
<dbReference type="GO" id="GO:0005737">
    <property type="term" value="C:cytoplasm"/>
    <property type="evidence" value="ECO:0007669"/>
    <property type="project" value="UniProtKB-SubCell"/>
</dbReference>
<feature type="region of interest" description="Disordered" evidence="6">
    <location>
        <begin position="1316"/>
        <end position="1432"/>
    </location>
</feature>